<evidence type="ECO:0000313" key="4">
    <source>
        <dbReference type="Proteomes" id="UP000887568"/>
    </source>
</evidence>
<protein>
    <recommendedName>
        <fullName evidence="5">Protein FAM228B</fullName>
    </recommendedName>
</protein>
<keyword evidence="4" id="KW-1185">Reference proteome</keyword>
<reference evidence="3" key="1">
    <citation type="submission" date="2022-11" db="UniProtKB">
        <authorList>
            <consortium name="EnsemblMetazoa"/>
        </authorList>
    </citation>
    <scope>IDENTIFICATION</scope>
</reference>
<dbReference type="Proteomes" id="UP000887568">
    <property type="component" value="Unplaced"/>
</dbReference>
<dbReference type="PANTHER" id="PTHR28584:SF1">
    <property type="entry name" value="PROTEIN FAM228B"/>
    <property type="match status" value="1"/>
</dbReference>
<accession>A0A914BKG6</accession>
<comment type="similarity">
    <text evidence="1">Belongs to the FAM228 family.</text>
</comment>
<proteinExistence type="inferred from homology"/>
<dbReference type="InterPro" id="IPR040046">
    <property type="entry name" value="FAM228"/>
</dbReference>
<evidence type="ECO:0008006" key="5">
    <source>
        <dbReference type="Google" id="ProtNLM"/>
    </source>
</evidence>
<evidence type="ECO:0000256" key="1">
    <source>
        <dbReference type="ARBA" id="ARBA00007753"/>
    </source>
</evidence>
<dbReference type="OrthoDB" id="9905773at2759"/>
<dbReference type="PANTHER" id="PTHR28584">
    <property type="entry name" value="FAMILY WITH SEQUENCE SIMILARITY 228 MEMBER A"/>
    <property type="match status" value="1"/>
</dbReference>
<feature type="region of interest" description="Disordered" evidence="2">
    <location>
        <begin position="1"/>
        <end position="71"/>
    </location>
</feature>
<feature type="compositionally biased region" description="Low complexity" evidence="2">
    <location>
        <begin position="57"/>
        <end position="71"/>
    </location>
</feature>
<dbReference type="RefSeq" id="XP_038076286.1">
    <property type="nucleotide sequence ID" value="XM_038220358.1"/>
</dbReference>
<evidence type="ECO:0000256" key="2">
    <source>
        <dbReference type="SAM" id="MobiDB-lite"/>
    </source>
</evidence>
<dbReference type="EnsemblMetazoa" id="XM_038220358.1">
    <property type="protein sequence ID" value="XP_038076286.1"/>
    <property type="gene ID" value="LOC119744430"/>
</dbReference>
<organism evidence="3 4">
    <name type="scientific">Patiria miniata</name>
    <name type="common">Bat star</name>
    <name type="synonym">Asterina miniata</name>
    <dbReference type="NCBI Taxonomy" id="46514"/>
    <lineage>
        <taxon>Eukaryota</taxon>
        <taxon>Metazoa</taxon>
        <taxon>Echinodermata</taxon>
        <taxon>Eleutherozoa</taxon>
        <taxon>Asterozoa</taxon>
        <taxon>Asteroidea</taxon>
        <taxon>Valvatacea</taxon>
        <taxon>Valvatida</taxon>
        <taxon>Asterinidae</taxon>
        <taxon>Patiria</taxon>
    </lineage>
</organism>
<sequence>MATGERSRGIKVHSPGLHEALVADVKPTERVRSSPGRRDSRRKLPETKRPWSTPAISRSSTTLSANSSRSSIDQSAKIQNWLCQKSIRGVQERADPESKETKKLYMAVLDRENTFVRDVDNFLTEKSFLDLRKKEMLYKKWNERIFAPLQEQIYREMKGNYAAVDKRKRVLFLEYLRHRNKKGFVSLDIYDPIEYDPLKLVVPRPAPIVAQTDTLDDPLIAQQRNRNDEDRTIIRCRTGRTLSDSAVEVQRLPPLPLVPLGRHGTECRTWLAMPLHDIESPVRMSSRRRMKGVFNDSHFDFEEWSKLTFDPTIVDEEMKCQKKRVYTSQQPTMVSS</sequence>
<dbReference type="OMA" id="KWNERIF"/>
<feature type="compositionally biased region" description="Basic and acidic residues" evidence="2">
    <location>
        <begin position="26"/>
        <end position="49"/>
    </location>
</feature>
<dbReference type="AlphaFoldDB" id="A0A914BKG6"/>
<dbReference type="GeneID" id="119744430"/>
<name>A0A914BKG6_PATMI</name>
<evidence type="ECO:0000313" key="3">
    <source>
        <dbReference type="EnsemblMetazoa" id="XP_038076286.1"/>
    </source>
</evidence>